<evidence type="ECO:0000259" key="7">
    <source>
        <dbReference type="Pfam" id="PF09924"/>
    </source>
</evidence>
<gene>
    <name evidence="8" type="ORF">SAMN04489793_1082</name>
</gene>
<feature type="transmembrane region" description="Helical" evidence="6">
    <location>
        <begin position="213"/>
        <end position="238"/>
    </location>
</feature>
<sequence length="1054" mass="111122">MSVRLRRDVFGSGHAETALIVAVVTVLLTRGYLALTGYPQIGGGSLHIAHALWGGALMMVALVTGWILFTQVAQVAVVLLGGVGFGLFLDEVGKFVTKDNDYFFRPGAAIMYTSVLVLVVAVRSVRTLRGLSVEECLANAAHQAALGLSGGLTEYRLRAARGLLDRARELQGDPAVIASVGSLLDRAGRRPDWLWALGRRMVAAIPPGLRSSVWVTVFGWLQVALAVPVAIAGAAQLATAGLLPRHSDSTPFLGPMGVADGLLFVAAVVTLALNVPALLGRGPDPVRRVQNMRLSALISTLLGAEVHFLQEQFVALVPLGFGLVSIAVFSHRVSVLVLGPAPAPDDTVADEQPAVVGTAAPQSPVPGAVPEHGSFPVITAIGVVLILGFGLVTGALWRPAGRIPWFSELAVGVPAIEEGRWWTVFTAGFFAISPGQYLTGVLAFALAVGWAERRLGSGRVLFVIVTAQVAGLVGAIAIVAGLRALGSDWAAELAAVRDLGCTTAAMGAIAACTATLRSPWRFRARSALTAYVVVSLLFWGTFADVTHIVAVGMWLVLGERFLSTVERGWRPRTRREVRLLAFTGVLVIAAVRILVVVDPGSGPLGATAGSGTVLWSTVAQVAVIAVIADRLRTGRRWARYTALVLGGLAVVAAVVAVWLGGAGMLSEPDAVLAVGTAFLWVPVLVLLVRDRAAFAVGRDRDGDGEPAAARAAVVEYGCSTMGWMVTWPGNRYLPGPGGRGIQAYQRYRGVDIALADPIGPPEAMRGQIAGFLRAAEDRGTVPCLFSVTGRVAEVARSFGMSSVRIAEDTLVDLEGLAFTGKAWQDVRTALNRAQRDGIEFRLVRLSEQPFSIVAQVRAISEAWMGEKGLPEMGFTLGGVEEAMDPEVVVGIAVDRDGDVHGVTSWLPVYAPGGRLRGRTLDVMRRRPGGFGPVVEFLIASSCRAFADDGLEFVSLSGAPLARSDGALDGAVDKALDAVGAALEPVYGFRSLHAFKAKFRPRTEPIFLCYREEADLPRIGLGLTAAYLPGVGLRELARITSRANRTSSTGVKGPS</sequence>
<dbReference type="AlphaFoldDB" id="A0A1H4N7U9"/>
<comment type="subcellular location">
    <subcellularLocation>
        <location evidence="1">Cell membrane</location>
        <topology evidence="1">Multi-pass membrane protein</topology>
    </subcellularLocation>
</comment>
<feature type="transmembrane region" description="Helical" evidence="6">
    <location>
        <begin position="258"/>
        <end position="279"/>
    </location>
</feature>
<keyword evidence="2" id="KW-1003">Cell membrane</keyword>
<feature type="transmembrane region" description="Helical" evidence="6">
    <location>
        <begin position="315"/>
        <end position="338"/>
    </location>
</feature>
<dbReference type="STRING" id="57704.SAMN04489793_1082"/>
<evidence type="ECO:0000256" key="3">
    <source>
        <dbReference type="ARBA" id="ARBA00022692"/>
    </source>
</evidence>
<evidence type="ECO:0000256" key="2">
    <source>
        <dbReference type="ARBA" id="ARBA00022475"/>
    </source>
</evidence>
<keyword evidence="3 6" id="KW-0812">Transmembrane</keyword>
<evidence type="ECO:0000256" key="4">
    <source>
        <dbReference type="ARBA" id="ARBA00022989"/>
    </source>
</evidence>
<feature type="transmembrane region" description="Helical" evidence="6">
    <location>
        <begin position="102"/>
        <end position="122"/>
    </location>
</feature>
<feature type="domain" description="Phosphatidylglycerol lysyltransferase C-terminal" evidence="7">
    <location>
        <begin position="715"/>
        <end position="1009"/>
    </location>
</feature>
<feature type="transmembrane region" description="Helical" evidence="6">
    <location>
        <begin position="377"/>
        <end position="397"/>
    </location>
</feature>
<keyword evidence="4 6" id="KW-1133">Transmembrane helix</keyword>
<keyword evidence="5 6" id="KW-0472">Membrane</keyword>
<feature type="transmembrane region" description="Helical" evidence="6">
    <location>
        <begin position="577"/>
        <end position="597"/>
    </location>
</feature>
<organism evidence="8 9">
    <name type="scientific">Tsukamurella tyrosinosolvens</name>
    <dbReference type="NCBI Taxonomy" id="57704"/>
    <lineage>
        <taxon>Bacteria</taxon>
        <taxon>Bacillati</taxon>
        <taxon>Actinomycetota</taxon>
        <taxon>Actinomycetes</taxon>
        <taxon>Mycobacteriales</taxon>
        <taxon>Tsukamurellaceae</taxon>
        <taxon>Tsukamurella</taxon>
    </lineage>
</organism>
<dbReference type="SUPFAM" id="SSF144091">
    <property type="entry name" value="Rhomboid-like"/>
    <property type="match status" value="1"/>
</dbReference>
<feature type="transmembrane region" description="Helical" evidence="6">
    <location>
        <begin position="47"/>
        <end position="69"/>
    </location>
</feature>
<feature type="transmembrane region" description="Helical" evidence="6">
    <location>
        <begin position="76"/>
        <end position="96"/>
    </location>
</feature>
<dbReference type="Gene3D" id="1.20.1540.10">
    <property type="entry name" value="Rhomboid-like"/>
    <property type="match status" value="1"/>
</dbReference>
<feature type="transmembrane region" description="Helical" evidence="6">
    <location>
        <begin position="528"/>
        <end position="557"/>
    </location>
</feature>
<dbReference type="Pfam" id="PF09924">
    <property type="entry name" value="LPG_synthase_C"/>
    <property type="match status" value="1"/>
</dbReference>
<dbReference type="InterPro" id="IPR035952">
    <property type="entry name" value="Rhomboid-like_sf"/>
</dbReference>
<dbReference type="InterPro" id="IPR051211">
    <property type="entry name" value="PG_lysyltransferase"/>
</dbReference>
<dbReference type="PANTHER" id="PTHR34697:SF2">
    <property type="entry name" value="PHOSPHATIDYLGLYCEROL LYSYLTRANSFERASE"/>
    <property type="match status" value="1"/>
</dbReference>
<evidence type="ECO:0000256" key="6">
    <source>
        <dbReference type="SAM" id="Phobius"/>
    </source>
</evidence>
<name>A0A1H4N7U9_TSUTY</name>
<feature type="transmembrane region" description="Helical" evidence="6">
    <location>
        <begin position="12"/>
        <end position="35"/>
    </location>
</feature>
<feature type="transmembrane region" description="Helical" evidence="6">
    <location>
        <begin position="640"/>
        <end position="664"/>
    </location>
</feature>
<reference evidence="9" key="1">
    <citation type="submission" date="2016-10" db="EMBL/GenBank/DDBJ databases">
        <authorList>
            <person name="Varghese N."/>
            <person name="Submissions S."/>
        </authorList>
    </citation>
    <scope>NUCLEOTIDE SEQUENCE [LARGE SCALE GENOMIC DNA]</scope>
    <source>
        <strain evidence="9">DSM 44234</strain>
    </source>
</reference>
<dbReference type="GO" id="GO:0055091">
    <property type="term" value="P:phospholipid homeostasis"/>
    <property type="evidence" value="ECO:0007669"/>
    <property type="project" value="TreeGrafter"/>
</dbReference>
<dbReference type="EMBL" id="FNSA01000003">
    <property type="protein sequence ID" value="SEB91197.1"/>
    <property type="molecule type" value="Genomic_DNA"/>
</dbReference>
<dbReference type="GO" id="GO:0016755">
    <property type="term" value="F:aminoacyltransferase activity"/>
    <property type="evidence" value="ECO:0007669"/>
    <property type="project" value="TreeGrafter"/>
</dbReference>
<feature type="transmembrane region" description="Helical" evidence="6">
    <location>
        <begin position="460"/>
        <end position="482"/>
    </location>
</feature>
<dbReference type="RefSeq" id="WP_231857325.1">
    <property type="nucleotide sequence ID" value="NZ_FNSA01000003.1"/>
</dbReference>
<keyword evidence="9" id="KW-1185">Reference proteome</keyword>
<dbReference type="GO" id="GO:0005886">
    <property type="term" value="C:plasma membrane"/>
    <property type="evidence" value="ECO:0007669"/>
    <property type="project" value="UniProtKB-SubCell"/>
</dbReference>
<dbReference type="Proteomes" id="UP000182241">
    <property type="component" value="Unassembled WGS sequence"/>
</dbReference>
<feature type="transmembrane region" description="Helical" evidence="6">
    <location>
        <begin position="670"/>
        <end position="688"/>
    </location>
</feature>
<proteinExistence type="predicted"/>
<feature type="transmembrane region" description="Helical" evidence="6">
    <location>
        <begin position="421"/>
        <end position="448"/>
    </location>
</feature>
<evidence type="ECO:0000313" key="9">
    <source>
        <dbReference type="Proteomes" id="UP000182241"/>
    </source>
</evidence>
<accession>A0A1H4N7U9</accession>
<dbReference type="InterPro" id="IPR024320">
    <property type="entry name" value="LPG_synthase_C"/>
</dbReference>
<evidence type="ECO:0000256" key="1">
    <source>
        <dbReference type="ARBA" id="ARBA00004651"/>
    </source>
</evidence>
<dbReference type="PANTHER" id="PTHR34697">
    <property type="entry name" value="PHOSPHATIDYLGLYCEROL LYSYLTRANSFERASE"/>
    <property type="match status" value="1"/>
</dbReference>
<evidence type="ECO:0000313" key="8">
    <source>
        <dbReference type="EMBL" id="SEB91197.1"/>
    </source>
</evidence>
<protein>
    <submittedName>
        <fullName evidence="8">Lysylphosphatidylglycerol synthetase, C-terminal domain, DUF2156 family</fullName>
    </submittedName>
</protein>
<evidence type="ECO:0000256" key="5">
    <source>
        <dbReference type="ARBA" id="ARBA00023136"/>
    </source>
</evidence>
<feature type="transmembrane region" description="Helical" evidence="6">
    <location>
        <begin position="609"/>
        <end position="628"/>
    </location>
</feature>